<dbReference type="InterPro" id="IPR045087">
    <property type="entry name" value="Cu-oxidase_fam"/>
</dbReference>
<dbReference type="InterPro" id="IPR002355">
    <property type="entry name" value="Cu_oxidase_Cu_BS"/>
</dbReference>
<dbReference type="EMBL" id="GQ421909">
    <property type="protein sequence ID" value="ACX54558.1"/>
    <property type="molecule type" value="mRNA"/>
</dbReference>
<dbReference type="FunFam" id="2.60.40.420:FF:000045">
    <property type="entry name" value="Laccase 2"/>
    <property type="match status" value="1"/>
</dbReference>
<dbReference type="InterPro" id="IPR001117">
    <property type="entry name" value="Cu-oxidase_2nd"/>
</dbReference>
<dbReference type="InterPro" id="IPR033138">
    <property type="entry name" value="Cu_oxidase_CS"/>
</dbReference>
<dbReference type="PANTHER" id="PTHR11709:SF232">
    <property type="entry name" value="STRAW, ISOFORM G"/>
    <property type="match status" value="1"/>
</dbReference>
<evidence type="ECO:0000256" key="4">
    <source>
        <dbReference type="SAM" id="SignalP"/>
    </source>
</evidence>
<dbReference type="InterPro" id="IPR011706">
    <property type="entry name" value="Cu-oxidase_C"/>
</dbReference>
<evidence type="ECO:0000256" key="2">
    <source>
        <dbReference type="ARBA" id="ARBA00022723"/>
    </source>
</evidence>
<comment type="similarity">
    <text evidence="1">Belongs to the multicopper oxidase family.</text>
</comment>
<evidence type="ECO:0000259" key="5">
    <source>
        <dbReference type="Pfam" id="PF00394"/>
    </source>
</evidence>
<dbReference type="CDD" id="cd13905">
    <property type="entry name" value="CuRO_3_tcLLC2_insect_like"/>
    <property type="match status" value="1"/>
</dbReference>
<dbReference type="InterPro" id="IPR011707">
    <property type="entry name" value="Cu-oxidase-like_N"/>
</dbReference>
<dbReference type="InterPro" id="IPR008972">
    <property type="entry name" value="Cupredoxin"/>
</dbReference>
<dbReference type="PROSITE" id="PS00079">
    <property type="entry name" value="MULTICOPPER_OXIDASE1"/>
    <property type="match status" value="1"/>
</dbReference>
<proteinExistence type="evidence at transcript level"/>
<dbReference type="Gene3D" id="2.60.40.420">
    <property type="entry name" value="Cupredoxins - blue copper proteins"/>
    <property type="match status" value="3"/>
</dbReference>
<dbReference type="Pfam" id="PF07732">
    <property type="entry name" value="Cu-oxidase_3"/>
    <property type="match status" value="1"/>
</dbReference>
<sequence>MLPCVLLACAIGVASATSVLLNSYLQPNDDIDRNTYLLNAKSNNCARICNGTEAPKICYYQWTIENYVTLSEACDNCPLNVTACYNAQCITADGYERSILSVNRKLPGPSIEVCLRDRVIVDITNNMAGRTTSIHWHGVFQKGSQYMDGVPMVTQCTIHEGDTFRYDFIANNEGTHFWHSHDGLQKLDGVTGNLVVRVPKNFDPNGQLYDFDLPEHKIFISDWLHLSADDHFPGLRATNPGQDANSFLINGRGRTLIGTQSTNTPYAQINVQWGRRYRLRIVGSLCTVCPTQLTIDGHKITVIATDGNSVAPARVDSLIIYSGERYDVVLEATNTEGSYWIHLKGLATCVGSRVYQLGVLQYENTTTNKLHALTPDPGYDGFPQPASYRVLNPENASCSIGSTGLCVTQLANSDPVPRDILTQLPDINYLLQFGFETFDSRSFFKAYDRYFVSPFLELLSSTVNNISFVSPPSPLLSQRGDVPDDILCPTGADGLPQCPGGNSYCTCVHVIKIKLGALVQIILSDQSPKSDLNHPFHIHGHAFYVLGMGQYAAGQTAQDLLNSLKSNVSSVSPAPVLKDTVAVPSGGYAIIKFRPKNPGYWFLHCHFLYHVATGMSVVLQVGETSDYPPTPDGFPKCGSFTPPVNTN</sequence>
<organism evidence="8">
    <name type="scientific">Reticulitermes flavipes</name>
    <name type="common">Eastern subterranean termite</name>
    <dbReference type="NCBI Taxonomy" id="36989"/>
    <lineage>
        <taxon>Eukaryota</taxon>
        <taxon>Metazoa</taxon>
        <taxon>Ecdysozoa</taxon>
        <taxon>Arthropoda</taxon>
        <taxon>Hexapoda</taxon>
        <taxon>Insecta</taxon>
        <taxon>Pterygota</taxon>
        <taxon>Neoptera</taxon>
        <taxon>Polyneoptera</taxon>
        <taxon>Dictyoptera</taxon>
        <taxon>Blattodea</taxon>
        <taxon>Blattoidea</taxon>
        <taxon>Termitoidae</taxon>
        <taxon>Rhinotermitidae</taxon>
        <taxon>Reticulitermes</taxon>
        <taxon>Reticulitermes</taxon>
    </lineage>
</organism>
<evidence type="ECO:0000259" key="6">
    <source>
        <dbReference type="Pfam" id="PF07731"/>
    </source>
</evidence>
<dbReference type="CAZy" id="AA1">
    <property type="family name" value="Auxiliary Activities 1"/>
</dbReference>
<dbReference type="SUPFAM" id="SSF49503">
    <property type="entry name" value="Cupredoxins"/>
    <property type="match status" value="3"/>
</dbReference>
<dbReference type="CDD" id="cd13884">
    <property type="entry name" value="CuRO_2_tcLCC_insect_like"/>
    <property type="match status" value="1"/>
</dbReference>
<feature type="signal peptide" evidence="4">
    <location>
        <begin position="1"/>
        <end position="16"/>
    </location>
</feature>
<feature type="domain" description="Plastocyanin-like" evidence="7">
    <location>
        <begin position="90"/>
        <end position="199"/>
    </location>
</feature>
<evidence type="ECO:0000256" key="1">
    <source>
        <dbReference type="ARBA" id="ARBA00010609"/>
    </source>
</evidence>
<accession>D0E8H0</accession>
<dbReference type="PROSITE" id="PS00080">
    <property type="entry name" value="MULTICOPPER_OXIDASE2"/>
    <property type="match status" value="1"/>
</dbReference>
<gene>
    <name evidence="8" type="primary">Lac6</name>
</gene>
<dbReference type="AlphaFoldDB" id="D0E8H0"/>
<feature type="domain" description="Plastocyanin-like" evidence="6">
    <location>
        <begin position="500"/>
        <end position="623"/>
    </location>
</feature>
<dbReference type="FunFam" id="2.60.40.420:FF:000031">
    <property type="entry name" value="Laccase-2 isoform A"/>
    <property type="match status" value="1"/>
</dbReference>
<dbReference type="CDD" id="cd13858">
    <property type="entry name" value="CuRO_1_tcLCC2_insect_like"/>
    <property type="match status" value="1"/>
</dbReference>
<reference evidence="8" key="1">
    <citation type="journal article" date="2010" name="Insect Biochem. Mol. Biol.">
        <title>Phenol-oxidizing laccases from the termite gut.</title>
        <authorList>
            <person name="Coy M.R."/>
            <person name="Salem T.Z."/>
            <person name="Denton J.S."/>
            <person name="Kovaleva E.S."/>
            <person name="Liu Z."/>
            <person name="Barber D.S."/>
            <person name="Campbell J.H."/>
            <person name="Davis D.C."/>
            <person name="Buchman G.W."/>
            <person name="Boucias D.G."/>
            <person name="Scharf M.E."/>
        </authorList>
    </citation>
    <scope>NUCLEOTIDE SEQUENCE</scope>
</reference>
<protein>
    <submittedName>
        <fullName evidence="8">Laccase 6</fullName>
        <ecNumber evidence="8">1.10.3.2</ecNumber>
    </submittedName>
</protein>
<keyword evidence="3 8" id="KW-0560">Oxidoreductase</keyword>
<evidence type="ECO:0000256" key="3">
    <source>
        <dbReference type="ARBA" id="ARBA00023002"/>
    </source>
</evidence>
<dbReference type="SMR" id="D0E8H0"/>
<dbReference type="GO" id="GO:0006826">
    <property type="term" value="P:iron ion transport"/>
    <property type="evidence" value="ECO:0007669"/>
    <property type="project" value="TreeGrafter"/>
</dbReference>
<dbReference type="GO" id="GO:0005886">
    <property type="term" value="C:plasma membrane"/>
    <property type="evidence" value="ECO:0007669"/>
    <property type="project" value="TreeGrafter"/>
</dbReference>
<keyword evidence="4" id="KW-0732">Signal</keyword>
<dbReference type="Pfam" id="PF00394">
    <property type="entry name" value="Cu-oxidase"/>
    <property type="match status" value="1"/>
</dbReference>
<dbReference type="Pfam" id="PF07731">
    <property type="entry name" value="Cu-oxidase_2"/>
    <property type="match status" value="1"/>
</dbReference>
<name>D0E8H0_RETFL</name>
<dbReference type="EC" id="1.10.3.2" evidence="8"/>
<dbReference type="GO" id="GO:0052716">
    <property type="term" value="F:hydroquinone:oxygen oxidoreductase activity"/>
    <property type="evidence" value="ECO:0007669"/>
    <property type="project" value="UniProtKB-EC"/>
</dbReference>
<dbReference type="GO" id="GO:0005507">
    <property type="term" value="F:copper ion binding"/>
    <property type="evidence" value="ECO:0007669"/>
    <property type="project" value="InterPro"/>
</dbReference>
<feature type="chain" id="PRO_5003007892" evidence="4">
    <location>
        <begin position="17"/>
        <end position="647"/>
    </location>
</feature>
<evidence type="ECO:0000259" key="7">
    <source>
        <dbReference type="Pfam" id="PF07732"/>
    </source>
</evidence>
<evidence type="ECO:0000313" key="8">
    <source>
        <dbReference type="EMBL" id="ACX54558.1"/>
    </source>
</evidence>
<feature type="domain" description="Plastocyanin-like" evidence="5">
    <location>
        <begin position="218"/>
        <end position="364"/>
    </location>
</feature>
<dbReference type="PANTHER" id="PTHR11709">
    <property type="entry name" value="MULTI-COPPER OXIDASE"/>
    <property type="match status" value="1"/>
</dbReference>
<keyword evidence="2" id="KW-0479">Metal-binding</keyword>